<dbReference type="Pfam" id="PF02586">
    <property type="entry name" value="SRAP"/>
    <property type="match status" value="1"/>
</dbReference>
<dbReference type="EMBL" id="AYKG01000045">
    <property type="protein sequence ID" value="ROO25607.1"/>
    <property type="molecule type" value="Genomic_DNA"/>
</dbReference>
<dbReference type="FunCoup" id="A0A423PJ39">
    <property type="interactions" value="286"/>
</dbReference>
<keyword evidence="4 8" id="KW-0378">Hydrolase</keyword>
<evidence type="ECO:0000256" key="8">
    <source>
        <dbReference type="RuleBase" id="RU364100"/>
    </source>
</evidence>
<dbReference type="EC" id="3.4.-.-" evidence="8"/>
<dbReference type="GO" id="GO:0008233">
    <property type="term" value="F:peptidase activity"/>
    <property type="evidence" value="ECO:0007669"/>
    <property type="project" value="UniProtKB-KW"/>
</dbReference>
<gene>
    <name evidence="10" type="ORF">SAJA_12500</name>
</gene>
<keyword evidence="3" id="KW-0227">DNA damage</keyword>
<dbReference type="PANTHER" id="PTHR13604">
    <property type="entry name" value="DC12-RELATED"/>
    <property type="match status" value="1"/>
</dbReference>
<dbReference type="GO" id="GO:0003697">
    <property type="term" value="F:single-stranded DNA binding"/>
    <property type="evidence" value="ECO:0007669"/>
    <property type="project" value="InterPro"/>
</dbReference>
<dbReference type="AlphaFoldDB" id="A0A423PJ39"/>
<dbReference type="InterPro" id="IPR036590">
    <property type="entry name" value="SRAP-like"/>
</dbReference>
<dbReference type="Gene3D" id="3.90.1680.10">
    <property type="entry name" value="SOS response associated peptidase-like"/>
    <property type="match status" value="1"/>
</dbReference>
<evidence type="ECO:0000313" key="11">
    <source>
        <dbReference type="Proteomes" id="UP000285310"/>
    </source>
</evidence>
<evidence type="ECO:0000313" key="10">
    <source>
        <dbReference type="EMBL" id="ROO25607.1"/>
    </source>
</evidence>
<dbReference type="GO" id="GO:0106300">
    <property type="term" value="P:protein-DNA covalent cross-linking repair"/>
    <property type="evidence" value="ECO:0007669"/>
    <property type="project" value="InterPro"/>
</dbReference>
<evidence type="ECO:0000256" key="4">
    <source>
        <dbReference type="ARBA" id="ARBA00022801"/>
    </source>
</evidence>
<feature type="region of interest" description="Disordered" evidence="9">
    <location>
        <begin position="203"/>
        <end position="222"/>
    </location>
</feature>
<accession>A0A423PJ39</accession>
<keyword evidence="5" id="KW-0190">Covalent protein-DNA linkage</keyword>
<dbReference type="InParanoid" id="A0A423PJ39"/>
<dbReference type="GO" id="GO:0006508">
    <property type="term" value="P:proteolysis"/>
    <property type="evidence" value="ECO:0007669"/>
    <property type="project" value="UniProtKB-KW"/>
</dbReference>
<dbReference type="InterPro" id="IPR003738">
    <property type="entry name" value="SRAP"/>
</dbReference>
<evidence type="ECO:0000256" key="9">
    <source>
        <dbReference type="SAM" id="MobiDB-lite"/>
    </source>
</evidence>
<evidence type="ECO:0000256" key="6">
    <source>
        <dbReference type="ARBA" id="ARBA00023125"/>
    </source>
</evidence>
<dbReference type="GO" id="GO:0016829">
    <property type="term" value="F:lyase activity"/>
    <property type="evidence" value="ECO:0007669"/>
    <property type="project" value="UniProtKB-KW"/>
</dbReference>
<dbReference type="RefSeq" id="WP_123658967.1">
    <property type="nucleotide sequence ID" value="NZ_AYKG01000045.1"/>
</dbReference>
<protein>
    <recommendedName>
        <fullName evidence="8">Abasic site processing protein</fullName>
        <ecNumber evidence="8">3.4.-.-</ecNumber>
    </recommendedName>
</protein>
<keyword evidence="7" id="KW-0456">Lyase</keyword>
<reference evidence="10 11" key="1">
    <citation type="submission" date="2013-10" db="EMBL/GenBank/DDBJ databases">
        <title>Salinisphaera japonica YTM-1 Genome Sequencing.</title>
        <authorList>
            <person name="Lai Q."/>
            <person name="Li C."/>
            <person name="Shao Z."/>
        </authorList>
    </citation>
    <scope>NUCLEOTIDE SEQUENCE [LARGE SCALE GENOMIC DNA]</scope>
    <source>
        <strain evidence="10 11">YTM-1</strain>
    </source>
</reference>
<evidence type="ECO:0000256" key="2">
    <source>
        <dbReference type="ARBA" id="ARBA00022670"/>
    </source>
</evidence>
<proteinExistence type="inferred from homology"/>
<keyword evidence="11" id="KW-1185">Reference proteome</keyword>
<dbReference type="OrthoDB" id="6192129at2"/>
<evidence type="ECO:0000256" key="7">
    <source>
        <dbReference type="ARBA" id="ARBA00023239"/>
    </source>
</evidence>
<sequence length="222" mass="24238">MCGRYGRTSAAEAFAKVIDAMVSPKLDDTPGYNRPPGTFQAVGLVRPDTGETTIGPAWWGFIPNWASDDKLSPINARSETAADKKLFARAFARQRCLIALDYWIEWQRGEGGKQPYAIRPAGGHPFFLAGIWSKAAKLPEDHAAAGHVTFAILTGQPNPDIAHIHNRQPQVLTAKAARAWIDPDGEHLDDILTDGQHTNYESWPIAKRAGKSSKNDKGVLTA</sequence>
<comment type="caution">
    <text evidence="10">The sequence shown here is derived from an EMBL/GenBank/DDBJ whole genome shotgun (WGS) entry which is preliminary data.</text>
</comment>
<evidence type="ECO:0000256" key="5">
    <source>
        <dbReference type="ARBA" id="ARBA00023124"/>
    </source>
</evidence>
<comment type="similarity">
    <text evidence="1 8">Belongs to the SOS response-associated peptidase family.</text>
</comment>
<name>A0A423PJ39_9GAMM</name>
<keyword evidence="6" id="KW-0238">DNA-binding</keyword>
<organism evidence="10 11">
    <name type="scientific">Salinisphaera japonica YTM-1</name>
    <dbReference type="NCBI Taxonomy" id="1209778"/>
    <lineage>
        <taxon>Bacteria</taxon>
        <taxon>Pseudomonadati</taxon>
        <taxon>Pseudomonadota</taxon>
        <taxon>Gammaproteobacteria</taxon>
        <taxon>Salinisphaerales</taxon>
        <taxon>Salinisphaeraceae</taxon>
        <taxon>Salinisphaera</taxon>
    </lineage>
</organism>
<keyword evidence="2 8" id="KW-0645">Protease</keyword>
<dbReference type="SUPFAM" id="SSF143081">
    <property type="entry name" value="BB1717-like"/>
    <property type="match status" value="1"/>
</dbReference>
<dbReference type="Proteomes" id="UP000285310">
    <property type="component" value="Unassembled WGS sequence"/>
</dbReference>
<dbReference type="PANTHER" id="PTHR13604:SF0">
    <property type="entry name" value="ABASIC SITE PROCESSING PROTEIN HMCES"/>
    <property type="match status" value="1"/>
</dbReference>
<evidence type="ECO:0000256" key="3">
    <source>
        <dbReference type="ARBA" id="ARBA00022763"/>
    </source>
</evidence>
<evidence type="ECO:0000256" key="1">
    <source>
        <dbReference type="ARBA" id="ARBA00008136"/>
    </source>
</evidence>
<feature type="compositionally biased region" description="Basic and acidic residues" evidence="9">
    <location>
        <begin position="213"/>
        <end position="222"/>
    </location>
</feature>